<dbReference type="NCBIfam" id="NF045760">
    <property type="entry name" value="YtpR"/>
    <property type="match status" value="1"/>
</dbReference>
<evidence type="ECO:0000256" key="8">
    <source>
        <dbReference type="ARBA" id="ARBA00022741"/>
    </source>
</evidence>
<dbReference type="SUPFAM" id="SSF50249">
    <property type="entry name" value="Nucleic acid-binding proteins"/>
    <property type="match status" value="1"/>
</dbReference>
<dbReference type="SUPFAM" id="SSF55681">
    <property type="entry name" value="Class II aaRS and biotin synthetases"/>
    <property type="match status" value="1"/>
</dbReference>
<dbReference type="EMBL" id="JAKLWS010000024">
    <property type="protein sequence ID" value="MCG2590018.1"/>
    <property type="molecule type" value="Genomic_DNA"/>
</dbReference>
<feature type="binding site" evidence="15">
    <location>
        <position position="472"/>
    </location>
    <ligand>
        <name>Mg(2+)</name>
        <dbReference type="ChEBI" id="CHEBI:18420"/>
        <note>shared with alpha subunit</note>
    </ligand>
</feature>
<dbReference type="Pfam" id="PF17759">
    <property type="entry name" value="tRNA_synthFbeta"/>
    <property type="match status" value="1"/>
</dbReference>
<keyword evidence="10 15" id="KW-0460">Magnesium</keyword>
<dbReference type="SMART" id="SM00896">
    <property type="entry name" value="FDX-ACB"/>
    <property type="match status" value="1"/>
</dbReference>
<dbReference type="EC" id="6.1.1.20" evidence="15"/>
<dbReference type="Gene3D" id="3.30.56.10">
    <property type="match status" value="2"/>
</dbReference>
<comment type="caution">
    <text evidence="20">The sequence shown here is derived from an EMBL/GenBank/DDBJ whole genome shotgun (WGS) entry which is preliminary data.</text>
</comment>
<dbReference type="SUPFAM" id="SSF56037">
    <property type="entry name" value="PheT/TilS domain"/>
    <property type="match status" value="1"/>
</dbReference>
<dbReference type="Gene3D" id="3.30.70.380">
    <property type="entry name" value="Ferrodoxin-fold anticodon-binding domain"/>
    <property type="match status" value="1"/>
</dbReference>
<organism evidence="20 21">
    <name type="scientific">Rhodohalobacter sulfatireducens</name>
    <dbReference type="NCBI Taxonomy" id="2911366"/>
    <lineage>
        <taxon>Bacteria</taxon>
        <taxon>Pseudomonadati</taxon>
        <taxon>Balneolota</taxon>
        <taxon>Balneolia</taxon>
        <taxon>Balneolales</taxon>
        <taxon>Balneolaceae</taxon>
        <taxon>Rhodohalobacter</taxon>
    </lineage>
</organism>
<dbReference type="CDD" id="cd02796">
    <property type="entry name" value="tRNA_bind_bactPheRS"/>
    <property type="match status" value="1"/>
</dbReference>
<feature type="binding site" evidence="15">
    <location>
        <position position="468"/>
    </location>
    <ligand>
        <name>Mg(2+)</name>
        <dbReference type="ChEBI" id="CHEBI:18420"/>
        <note>shared with alpha subunit</note>
    </ligand>
</feature>
<evidence type="ECO:0000256" key="5">
    <source>
        <dbReference type="ARBA" id="ARBA00022555"/>
    </source>
</evidence>
<keyword evidence="12 15" id="KW-0648">Protein biosynthesis</keyword>
<dbReference type="RefSeq" id="WP_237855375.1">
    <property type="nucleotide sequence ID" value="NZ_JAKLWS010000024.1"/>
</dbReference>
<sequence length="803" mass="89207">MKISYNWLKQYLDFDLTPEKTDEKLTLLGLEVEETETVGSDFEHFVVGEVKEVRAHPNADKLVLCDVDLGDETVQIACGAPNVSANQKVPVAKVGATIPVPMKDGSYLTIKKAKLRGETSNGMICSESELGLSDDHSGIMVMDDSIETGTPLKTALDVEKDTVFEVALTPNRPDASCHIGAARDLSAVTGGELKNPYSNIDEKESNLNDDISISIEDEDKCHRYVGIIVDDVKVEESPNWLKNRLTAIGLRPINNIVDVTNFINHEISQPLHAFDYDLIGDKKIVVKSYDEEKKFITLDSIERTVPAGSLFICDGNGPVAIAGVMGGENSEVTEGTTKILIESAYFNPSSIRKTSKSLALQTDSSYRFERGIDPSIQQKAAWRAAELIAELTGGTINPNVVDVHPVKTEPIDVALRVSRINHLLGTELEKEQVVNILSKLEIEVSSSDEDKLTCIIPTFRPDITREVDLIEEVGRVYDYNNIPRPDSSPFISPQPLSDREEFQERIRELVKSLRYKEISTNSLLSKKEADLLADEDFQIHSLNPVSQENTTLRTHLTGGFLKAVQYNLNRNATQLRFFEIGHIFRNSDEGTWIDGIEEHVHLYMGLCGQSKKDNWQSDENDFSIFDLKADLEAVFNNLGISDSIVAEAEGNNTIVYKYANQEASTLKRIDSELLKGFDIEADVYGAEIDLTLLLQNGIGKKEMTYQPIVKFPTFEFDAAFTVDKGVRAGDLAKEIKETAGEILQSVSVFDVYEGENLGADKKSIAFRLTFLDSNKTLNIKDVEPVVQKIVQKLEKTVGAKLRS</sequence>
<keyword evidence="4 15" id="KW-0963">Cytoplasm</keyword>
<dbReference type="Gene3D" id="2.40.50.140">
    <property type="entry name" value="Nucleic acid-binding proteins"/>
    <property type="match status" value="1"/>
</dbReference>
<evidence type="ECO:0000256" key="2">
    <source>
        <dbReference type="ARBA" id="ARBA00008653"/>
    </source>
</evidence>
<keyword evidence="9 15" id="KW-0067">ATP-binding</keyword>
<dbReference type="InterPro" id="IPR005121">
    <property type="entry name" value="Fdx_antiC-bd"/>
</dbReference>
<dbReference type="Pfam" id="PF03147">
    <property type="entry name" value="FDX-ACB"/>
    <property type="match status" value="1"/>
</dbReference>
<dbReference type="Pfam" id="PF01588">
    <property type="entry name" value="tRNA_bind"/>
    <property type="match status" value="1"/>
</dbReference>
<evidence type="ECO:0000259" key="19">
    <source>
        <dbReference type="PROSITE" id="PS51483"/>
    </source>
</evidence>
<evidence type="ECO:0000256" key="6">
    <source>
        <dbReference type="ARBA" id="ARBA00022598"/>
    </source>
</evidence>
<dbReference type="InterPro" id="IPR005147">
    <property type="entry name" value="tRNA_synthase_B5-dom"/>
</dbReference>
<evidence type="ECO:0000256" key="12">
    <source>
        <dbReference type="ARBA" id="ARBA00022917"/>
    </source>
</evidence>
<keyword evidence="5 16" id="KW-0820">tRNA-binding</keyword>
<keyword evidence="8 15" id="KW-0547">Nucleotide-binding</keyword>
<keyword evidence="21" id="KW-1185">Reference proteome</keyword>
<evidence type="ECO:0000256" key="7">
    <source>
        <dbReference type="ARBA" id="ARBA00022723"/>
    </source>
</evidence>
<dbReference type="NCBIfam" id="TIGR00472">
    <property type="entry name" value="pheT_bact"/>
    <property type="match status" value="1"/>
</dbReference>
<evidence type="ECO:0000256" key="3">
    <source>
        <dbReference type="ARBA" id="ARBA00011209"/>
    </source>
</evidence>
<dbReference type="Pfam" id="PF03484">
    <property type="entry name" value="B5"/>
    <property type="match status" value="1"/>
</dbReference>
<feature type="domain" description="TRNA-binding" evidence="17">
    <location>
        <begin position="39"/>
        <end position="153"/>
    </location>
</feature>
<evidence type="ECO:0000313" key="20">
    <source>
        <dbReference type="EMBL" id="MCG2590018.1"/>
    </source>
</evidence>
<dbReference type="InterPro" id="IPR005146">
    <property type="entry name" value="B3/B4_tRNA-bd"/>
</dbReference>
<comment type="catalytic activity">
    <reaction evidence="14 15">
        <text>tRNA(Phe) + L-phenylalanine + ATP = L-phenylalanyl-tRNA(Phe) + AMP + diphosphate + H(+)</text>
        <dbReference type="Rhea" id="RHEA:19413"/>
        <dbReference type="Rhea" id="RHEA-COMP:9668"/>
        <dbReference type="Rhea" id="RHEA-COMP:9699"/>
        <dbReference type="ChEBI" id="CHEBI:15378"/>
        <dbReference type="ChEBI" id="CHEBI:30616"/>
        <dbReference type="ChEBI" id="CHEBI:33019"/>
        <dbReference type="ChEBI" id="CHEBI:58095"/>
        <dbReference type="ChEBI" id="CHEBI:78442"/>
        <dbReference type="ChEBI" id="CHEBI:78531"/>
        <dbReference type="ChEBI" id="CHEBI:456215"/>
        <dbReference type="EC" id="6.1.1.20"/>
    </reaction>
</comment>
<dbReference type="InterPro" id="IPR045060">
    <property type="entry name" value="Phe-tRNA-ligase_IIc_bsu"/>
</dbReference>
<dbReference type="PANTHER" id="PTHR10947">
    <property type="entry name" value="PHENYLALANYL-TRNA SYNTHETASE BETA CHAIN AND LEUCINE-RICH REPEAT-CONTAINING PROTEIN 47"/>
    <property type="match status" value="1"/>
</dbReference>
<evidence type="ECO:0000256" key="16">
    <source>
        <dbReference type="PROSITE-ProRule" id="PRU00209"/>
    </source>
</evidence>
<comment type="similarity">
    <text evidence="2 15">Belongs to the phenylalanyl-tRNA synthetase beta subunit family. Type 1 subfamily.</text>
</comment>
<reference evidence="20" key="1">
    <citation type="submission" date="2022-01" db="EMBL/GenBank/DDBJ databases">
        <authorList>
            <person name="Wang Y."/>
        </authorList>
    </citation>
    <scope>NUCLEOTIDE SEQUENCE</scope>
    <source>
        <strain evidence="20">WB101</strain>
    </source>
</reference>
<dbReference type="InterPro" id="IPR041616">
    <property type="entry name" value="PheRS_beta_core"/>
</dbReference>
<evidence type="ECO:0000256" key="13">
    <source>
        <dbReference type="ARBA" id="ARBA00023146"/>
    </source>
</evidence>
<feature type="domain" description="FDX-ACB" evidence="18">
    <location>
        <begin position="709"/>
        <end position="802"/>
    </location>
</feature>
<dbReference type="SUPFAM" id="SSF46955">
    <property type="entry name" value="Putative DNA-binding domain"/>
    <property type="match status" value="1"/>
</dbReference>
<evidence type="ECO:0000256" key="15">
    <source>
        <dbReference type="HAMAP-Rule" id="MF_00283"/>
    </source>
</evidence>
<feature type="domain" description="B5" evidence="19">
    <location>
        <begin position="408"/>
        <end position="484"/>
    </location>
</feature>
<dbReference type="InterPro" id="IPR036690">
    <property type="entry name" value="Fdx_antiC-bd_sf"/>
</dbReference>
<evidence type="ECO:0000256" key="14">
    <source>
        <dbReference type="ARBA" id="ARBA00049255"/>
    </source>
</evidence>
<dbReference type="InterPro" id="IPR045864">
    <property type="entry name" value="aa-tRNA-synth_II/BPL/LPL"/>
</dbReference>
<dbReference type="GO" id="GO:0004826">
    <property type="term" value="F:phenylalanine-tRNA ligase activity"/>
    <property type="evidence" value="ECO:0007669"/>
    <property type="project" value="UniProtKB-EC"/>
</dbReference>
<gene>
    <name evidence="15 20" type="primary">pheT</name>
    <name evidence="20" type="ORF">L6773_15680</name>
</gene>
<dbReference type="Proteomes" id="UP001165366">
    <property type="component" value="Unassembled WGS sequence"/>
</dbReference>
<dbReference type="Gene3D" id="3.50.40.10">
    <property type="entry name" value="Phenylalanyl-trna Synthetase, Chain B, domain 3"/>
    <property type="match status" value="1"/>
</dbReference>
<feature type="binding site" evidence="15">
    <location>
        <position position="471"/>
    </location>
    <ligand>
        <name>Mg(2+)</name>
        <dbReference type="ChEBI" id="CHEBI:18420"/>
        <note>shared with alpha subunit</note>
    </ligand>
</feature>
<comment type="cofactor">
    <cofactor evidence="15">
        <name>Mg(2+)</name>
        <dbReference type="ChEBI" id="CHEBI:18420"/>
    </cofactor>
    <text evidence="15">Binds 2 magnesium ions per tetramer.</text>
</comment>
<keyword evidence="11 16" id="KW-0694">RNA-binding</keyword>
<dbReference type="PANTHER" id="PTHR10947:SF0">
    <property type="entry name" value="PHENYLALANINE--TRNA LIGASE BETA SUBUNIT"/>
    <property type="match status" value="1"/>
</dbReference>
<comment type="subunit">
    <text evidence="3 15">Tetramer of two alpha and two beta subunits.</text>
</comment>
<keyword evidence="6 15" id="KW-0436">Ligase</keyword>
<dbReference type="PROSITE" id="PS51447">
    <property type="entry name" value="FDX_ACB"/>
    <property type="match status" value="1"/>
</dbReference>
<dbReference type="SMART" id="SM00873">
    <property type="entry name" value="B3_4"/>
    <property type="match status" value="1"/>
</dbReference>
<dbReference type="InterPro" id="IPR033714">
    <property type="entry name" value="tRNA_bind_bactPheRS"/>
</dbReference>
<name>A0ABS9KGN1_9BACT</name>
<protein>
    <recommendedName>
        <fullName evidence="15">Phenylalanine--tRNA ligase beta subunit</fullName>
        <ecNumber evidence="15">6.1.1.20</ecNumber>
    </recommendedName>
    <alternativeName>
        <fullName evidence="15">Phenylalanyl-tRNA synthetase beta subunit</fullName>
        <shortName evidence="15">PheRS</shortName>
    </alternativeName>
</protein>
<dbReference type="InterPro" id="IPR002547">
    <property type="entry name" value="tRNA-bd_dom"/>
</dbReference>
<evidence type="ECO:0000256" key="1">
    <source>
        <dbReference type="ARBA" id="ARBA00004496"/>
    </source>
</evidence>
<comment type="subcellular location">
    <subcellularLocation>
        <location evidence="1 15">Cytoplasm</location>
    </subcellularLocation>
</comment>
<proteinExistence type="inferred from homology"/>
<keyword evidence="7 15" id="KW-0479">Metal-binding</keyword>
<evidence type="ECO:0000256" key="9">
    <source>
        <dbReference type="ARBA" id="ARBA00022840"/>
    </source>
</evidence>
<evidence type="ECO:0000256" key="4">
    <source>
        <dbReference type="ARBA" id="ARBA00022490"/>
    </source>
</evidence>
<dbReference type="InterPro" id="IPR004532">
    <property type="entry name" value="Phe-tRNA-ligase_IIc_bsu_bact"/>
</dbReference>
<dbReference type="HAMAP" id="MF_00283">
    <property type="entry name" value="Phe_tRNA_synth_beta1"/>
    <property type="match status" value="1"/>
</dbReference>
<evidence type="ECO:0000313" key="21">
    <source>
        <dbReference type="Proteomes" id="UP001165366"/>
    </source>
</evidence>
<keyword evidence="13 15" id="KW-0030">Aminoacyl-tRNA synthetase</keyword>
<dbReference type="InterPro" id="IPR020825">
    <property type="entry name" value="Phe-tRNA_synthase-like_B3/B4"/>
</dbReference>
<evidence type="ECO:0000256" key="10">
    <source>
        <dbReference type="ARBA" id="ARBA00022842"/>
    </source>
</evidence>
<dbReference type="PROSITE" id="PS50886">
    <property type="entry name" value="TRBD"/>
    <property type="match status" value="1"/>
</dbReference>
<dbReference type="SUPFAM" id="SSF54991">
    <property type="entry name" value="Anticodon-binding domain of PheRS"/>
    <property type="match status" value="1"/>
</dbReference>
<dbReference type="Gene3D" id="3.30.930.10">
    <property type="entry name" value="Bira Bifunctional Protein, Domain 2"/>
    <property type="match status" value="1"/>
</dbReference>
<reference evidence="20" key="2">
    <citation type="submission" date="2024-05" db="EMBL/GenBank/DDBJ databases">
        <title>Rhodohalobacter halophilus gen. nov., sp. nov., a moderately halophilic member of the family Balneolaceae.</title>
        <authorList>
            <person name="Xia J."/>
        </authorList>
    </citation>
    <scope>NUCLEOTIDE SEQUENCE</scope>
    <source>
        <strain evidence="20">WB101</strain>
    </source>
</reference>
<dbReference type="InterPro" id="IPR009061">
    <property type="entry name" value="DNA-bd_dom_put_sf"/>
</dbReference>
<dbReference type="SMART" id="SM00874">
    <property type="entry name" value="B5"/>
    <property type="match status" value="1"/>
</dbReference>
<accession>A0ABS9KGN1</accession>
<feature type="binding site" evidence="15">
    <location>
        <position position="462"/>
    </location>
    <ligand>
        <name>Mg(2+)</name>
        <dbReference type="ChEBI" id="CHEBI:18420"/>
        <note>shared with alpha subunit</note>
    </ligand>
</feature>
<evidence type="ECO:0000259" key="18">
    <source>
        <dbReference type="PROSITE" id="PS51447"/>
    </source>
</evidence>
<dbReference type="InterPro" id="IPR012340">
    <property type="entry name" value="NA-bd_OB-fold"/>
</dbReference>
<evidence type="ECO:0000259" key="17">
    <source>
        <dbReference type="PROSITE" id="PS50886"/>
    </source>
</evidence>
<dbReference type="PROSITE" id="PS51483">
    <property type="entry name" value="B5"/>
    <property type="match status" value="1"/>
</dbReference>
<dbReference type="CDD" id="cd00769">
    <property type="entry name" value="PheRS_beta_core"/>
    <property type="match status" value="1"/>
</dbReference>
<dbReference type="Pfam" id="PF03483">
    <property type="entry name" value="B3_4"/>
    <property type="match status" value="1"/>
</dbReference>
<evidence type="ECO:0000256" key="11">
    <source>
        <dbReference type="ARBA" id="ARBA00022884"/>
    </source>
</evidence>